<evidence type="ECO:0000313" key="2">
    <source>
        <dbReference type="Proteomes" id="UP000484015"/>
    </source>
</evidence>
<comment type="caution">
    <text evidence="1">The sequence shown here is derived from an EMBL/GenBank/DDBJ whole genome shotgun (WGS) entry which is preliminary data.</text>
</comment>
<organism evidence="1 2">
    <name type="scientific">Pseudoduganella ginsengisoli</name>
    <dbReference type="NCBI Taxonomy" id="1462440"/>
    <lineage>
        <taxon>Bacteria</taxon>
        <taxon>Pseudomonadati</taxon>
        <taxon>Pseudomonadota</taxon>
        <taxon>Betaproteobacteria</taxon>
        <taxon>Burkholderiales</taxon>
        <taxon>Oxalobacteraceae</taxon>
        <taxon>Telluria group</taxon>
        <taxon>Pseudoduganella</taxon>
    </lineage>
</organism>
<proteinExistence type="predicted"/>
<dbReference type="AlphaFoldDB" id="A0A6L6PZF0"/>
<gene>
    <name evidence="1" type="ORF">GM668_13055</name>
</gene>
<dbReference type="Proteomes" id="UP000484015">
    <property type="component" value="Unassembled WGS sequence"/>
</dbReference>
<dbReference type="OrthoDB" id="192277at2"/>
<dbReference type="EMBL" id="WNLA01000007">
    <property type="protein sequence ID" value="MTW03013.1"/>
    <property type="molecule type" value="Genomic_DNA"/>
</dbReference>
<evidence type="ECO:0008006" key="3">
    <source>
        <dbReference type="Google" id="ProtNLM"/>
    </source>
</evidence>
<dbReference type="Pfam" id="PF04891">
    <property type="entry name" value="NifQ"/>
    <property type="match status" value="1"/>
</dbReference>
<dbReference type="GO" id="GO:0009399">
    <property type="term" value="P:nitrogen fixation"/>
    <property type="evidence" value="ECO:0007669"/>
    <property type="project" value="InterPro"/>
</dbReference>
<evidence type="ECO:0000313" key="1">
    <source>
        <dbReference type="EMBL" id="MTW03013.1"/>
    </source>
</evidence>
<accession>A0A6L6PZF0</accession>
<dbReference type="GO" id="GO:0030151">
    <property type="term" value="F:molybdenum ion binding"/>
    <property type="evidence" value="ECO:0007669"/>
    <property type="project" value="InterPro"/>
</dbReference>
<reference evidence="1 2" key="1">
    <citation type="submission" date="2019-11" db="EMBL/GenBank/DDBJ databases">
        <title>Type strains purchased from KCTC, JCM and DSMZ.</title>
        <authorList>
            <person name="Lu H."/>
        </authorList>
    </citation>
    <scope>NUCLEOTIDE SEQUENCE [LARGE SCALE GENOMIC DNA]</scope>
    <source>
        <strain evidence="1 2">KCTC 42409</strain>
    </source>
</reference>
<dbReference type="InterPro" id="IPR006975">
    <property type="entry name" value="NifQ"/>
</dbReference>
<name>A0A6L6PZF0_9BURK</name>
<sequence length="206" mass="22930">MSPTFPLWPAAELSPMRSGYELLTKAVSGVLRHASVDVLPPFVRTLGLPQAELMAALECCRPHDAYVPISELKYAVVLGTVPPLFHEVVGHLMASRTPEADAQHVNWLARAIAAASLGNRMLWQDLGLAGRHEVTALMKLYFQPLFQRNVTDLKWKRFIFRELGDKLGRHDMHPPGCHRCAQYRKCFETGRLAPPAAMAIKRAVAA</sequence>
<dbReference type="RefSeq" id="WP_155439397.1">
    <property type="nucleotide sequence ID" value="NZ_WNLA01000007.1"/>
</dbReference>
<keyword evidence="2" id="KW-1185">Reference proteome</keyword>
<protein>
    <recommendedName>
        <fullName evidence="3">Nitrogen fixation protein NifQ</fullName>
    </recommendedName>
</protein>